<keyword evidence="2" id="KW-1185">Reference proteome</keyword>
<reference evidence="1" key="2">
    <citation type="journal article" date="2008" name="Genome Biol.">
        <title>Improved genome assembly and evidence-based global gene model set for the chordate Ciona intestinalis: new insight into intron and operon populations.</title>
        <authorList>
            <person name="Satou Y."/>
            <person name="Mineta K."/>
            <person name="Ogasawara M."/>
            <person name="Sasakura Y."/>
            <person name="Shoguchi E."/>
            <person name="Ueno K."/>
            <person name="Yamada L."/>
            <person name="Matsumoto J."/>
            <person name="Wasserscheid J."/>
            <person name="Dewar K."/>
            <person name="Wiley G.B."/>
            <person name="Macmil S.L."/>
            <person name="Roe B.A."/>
            <person name="Zeller R.W."/>
            <person name="Hastings K.E."/>
            <person name="Lemaire P."/>
            <person name="Lindquist E."/>
            <person name="Endo T."/>
            <person name="Hotta K."/>
            <person name="Inaba K."/>
        </authorList>
    </citation>
    <scope>NUCLEOTIDE SEQUENCE [LARGE SCALE GENOMIC DNA]</scope>
    <source>
        <strain evidence="1">wild type</strain>
    </source>
</reference>
<evidence type="ECO:0000313" key="1">
    <source>
        <dbReference type="Ensembl" id="ENSCINP00000036486.1"/>
    </source>
</evidence>
<dbReference type="Proteomes" id="UP000008144">
    <property type="component" value="Chromosome 4"/>
</dbReference>
<dbReference type="EMBL" id="EAAA01001942">
    <property type="status" value="NOT_ANNOTATED_CDS"/>
    <property type="molecule type" value="Genomic_DNA"/>
</dbReference>
<dbReference type="HOGENOM" id="CLU_2704102_0_0_1"/>
<reference evidence="2" key="1">
    <citation type="journal article" date="2002" name="Science">
        <title>The draft genome of Ciona intestinalis: insights into chordate and vertebrate origins.</title>
        <authorList>
            <person name="Dehal P."/>
            <person name="Satou Y."/>
            <person name="Campbell R.K."/>
            <person name="Chapman J."/>
            <person name="Degnan B."/>
            <person name="De Tomaso A."/>
            <person name="Davidson B."/>
            <person name="Di Gregorio A."/>
            <person name="Gelpke M."/>
            <person name="Goodstein D.M."/>
            <person name="Harafuji N."/>
            <person name="Hastings K.E."/>
            <person name="Ho I."/>
            <person name="Hotta K."/>
            <person name="Huang W."/>
            <person name="Kawashima T."/>
            <person name="Lemaire P."/>
            <person name="Martinez D."/>
            <person name="Meinertzhagen I.A."/>
            <person name="Necula S."/>
            <person name="Nonaka M."/>
            <person name="Putnam N."/>
            <person name="Rash S."/>
            <person name="Saiga H."/>
            <person name="Satake M."/>
            <person name="Terry A."/>
            <person name="Yamada L."/>
            <person name="Wang H.G."/>
            <person name="Awazu S."/>
            <person name="Azumi K."/>
            <person name="Boore J."/>
            <person name="Branno M."/>
            <person name="Chin-Bow S."/>
            <person name="DeSantis R."/>
            <person name="Doyle S."/>
            <person name="Francino P."/>
            <person name="Keys D.N."/>
            <person name="Haga S."/>
            <person name="Hayashi H."/>
            <person name="Hino K."/>
            <person name="Imai K.S."/>
            <person name="Inaba K."/>
            <person name="Kano S."/>
            <person name="Kobayashi K."/>
            <person name="Kobayashi M."/>
            <person name="Lee B.I."/>
            <person name="Makabe K.W."/>
            <person name="Manohar C."/>
            <person name="Matassi G."/>
            <person name="Medina M."/>
            <person name="Mochizuki Y."/>
            <person name="Mount S."/>
            <person name="Morishita T."/>
            <person name="Miura S."/>
            <person name="Nakayama A."/>
            <person name="Nishizaka S."/>
            <person name="Nomoto H."/>
            <person name="Ohta F."/>
            <person name="Oishi K."/>
            <person name="Rigoutsos I."/>
            <person name="Sano M."/>
            <person name="Sasaki A."/>
            <person name="Sasakura Y."/>
            <person name="Shoguchi E."/>
            <person name="Shin-i T."/>
            <person name="Spagnuolo A."/>
            <person name="Stainier D."/>
            <person name="Suzuki M.M."/>
            <person name="Tassy O."/>
            <person name="Takatori N."/>
            <person name="Tokuoka M."/>
            <person name="Yagi K."/>
            <person name="Yoshizaki F."/>
            <person name="Wada S."/>
            <person name="Zhang C."/>
            <person name="Hyatt P.D."/>
            <person name="Larimer F."/>
            <person name="Detter C."/>
            <person name="Doggett N."/>
            <person name="Glavina T."/>
            <person name="Hawkins T."/>
            <person name="Richardson P."/>
            <person name="Lucas S."/>
            <person name="Kohara Y."/>
            <person name="Levine M."/>
            <person name="Satoh N."/>
            <person name="Rokhsar D.S."/>
        </authorList>
    </citation>
    <scope>NUCLEOTIDE SEQUENCE [LARGE SCALE GENOMIC DNA]</scope>
</reference>
<evidence type="ECO:0000313" key="2">
    <source>
        <dbReference type="Proteomes" id="UP000008144"/>
    </source>
</evidence>
<accession>H2Y3K1</accession>
<reference evidence="1" key="4">
    <citation type="submission" date="2025-09" db="UniProtKB">
        <authorList>
            <consortium name="Ensembl"/>
        </authorList>
    </citation>
    <scope>IDENTIFICATION</scope>
</reference>
<dbReference type="Ensembl" id="ENSCINT00000033083.1">
    <property type="protein sequence ID" value="ENSCINP00000036486.1"/>
    <property type="gene ID" value="ENSCING00000019173.1"/>
</dbReference>
<dbReference type="InParanoid" id="H2Y3K1"/>
<organism evidence="1 2">
    <name type="scientific">Ciona intestinalis</name>
    <name type="common">Transparent sea squirt</name>
    <name type="synonym">Ascidia intestinalis</name>
    <dbReference type="NCBI Taxonomy" id="7719"/>
    <lineage>
        <taxon>Eukaryota</taxon>
        <taxon>Metazoa</taxon>
        <taxon>Chordata</taxon>
        <taxon>Tunicata</taxon>
        <taxon>Ascidiacea</taxon>
        <taxon>Phlebobranchia</taxon>
        <taxon>Cionidae</taxon>
        <taxon>Ciona</taxon>
    </lineage>
</organism>
<name>H2Y3K1_CIOIN</name>
<dbReference type="AlphaFoldDB" id="H2Y3K1"/>
<protein>
    <submittedName>
        <fullName evidence="1">Uncharacterized protein</fullName>
    </submittedName>
</protein>
<sequence>MSTLVKMDCVDGQFDDAEEDAYDDGGSAGHWMMFSTLNVMWQMLKKEKQIEFCTRPSLGSKQIFRVYEMSQIS</sequence>
<reference evidence="1" key="3">
    <citation type="submission" date="2025-08" db="UniProtKB">
        <authorList>
            <consortium name="Ensembl"/>
        </authorList>
    </citation>
    <scope>IDENTIFICATION</scope>
</reference>
<proteinExistence type="predicted"/>